<keyword evidence="8" id="KW-1278">Translocase</keyword>
<keyword evidence="10 16" id="KW-1133">Transmembrane helix</keyword>
<evidence type="ECO:0000256" key="8">
    <source>
        <dbReference type="ARBA" id="ARBA00022967"/>
    </source>
</evidence>
<evidence type="ECO:0000256" key="5">
    <source>
        <dbReference type="ARBA" id="ARBA00022448"/>
    </source>
</evidence>
<geneLocation type="mitochondrion" evidence="17"/>
<feature type="transmembrane region" description="Helical" evidence="16">
    <location>
        <begin position="29"/>
        <end position="46"/>
    </location>
</feature>
<comment type="subcellular location">
    <subcellularLocation>
        <location evidence="1">Mitochondrion membrane</location>
        <topology evidence="1">Multi-pass membrane protein</topology>
    </subcellularLocation>
</comment>
<dbReference type="EMBL" id="MG719343">
    <property type="protein sequence ID" value="AXS67629.1"/>
    <property type="molecule type" value="Genomic_DNA"/>
</dbReference>
<dbReference type="GO" id="GO:0008137">
    <property type="term" value="F:NADH dehydrogenase (ubiquinone) activity"/>
    <property type="evidence" value="ECO:0007669"/>
    <property type="project" value="UniProtKB-EC"/>
</dbReference>
<reference evidence="17" key="1">
    <citation type="journal article" date="2018" name="Mitochondrial DNA Part B Resour">
        <title>The complete mitochondrial genome of Belzebub intermedius (Decapoda, Dendrobranchiata, Luciferidae).</title>
        <authorList>
            <person name="Ju S.-Y."/>
            <person name="Song J.-H."/>
            <person name="Lee S.-M."/>
            <person name="Min G.-S."/>
        </authorList>
    </citation>
    <scope>NUCLEOTIDE SEQUENCE</scope>
</reference>
<keyword evidence="7 16" id="KW-0812">Transmembrane</keyword>
<accession>A0A346RNI2</accession>
<dbReference type="AlphaFoldDB" id="A0A346RNI2"/>
<gene>
    <name evidence="17" type="primary">Nad6</name>
</gene>
<keyword evidence="5" id="KW-0813">Transport</keyword>
<dbReference type="InterPro" id="IPR050269">
    <property type="entry name" value="ComplexI_Subunit6"/>
</dbReference>
<sequence length="171" mass="19270">MSLMIFLSLNLLMTSILFSNMMQPLSMGLILLFQTFLVSLFSGMFLSTFWFSYILILVFLGAMLILFVYVSSLAPNQEFKISSAIILAAIFLIFLSFISLFIDPLMIETAYMKMSSFSKALISASPNWMLSMIYSSQSCLVTSIIILYLLLTLIVVVKIVSPFFGPLRLNN</sequence>
<organism evidence="17">
    <name type="scientific">Belzebub intermedius</name>
    <dbReference type="NCBI Taxonomy" id="2306298"/>
    <lineage>
        <taxon>Eukaryota</taxon>
        <taxon>Metazoa</taxon>
        <taxon>Ecdysozoa</taxon>
        <taxon>Arthropoda</taxon>
        <taxon>Crustacea</taxon>
        <taxon>Multicrustacea</taxon>
        <taxon>Malacostraca</taxon>
        <taxon>Eumalacostraca</taxon>
        <taxon>Eucarida</taxon>
        <taxon>Decapoda</taxon>
        <taxon>Dendrobranchiata</taxon>
        <taxon>Sergestoidea</taxon>
        <taxon>Luciferidae</taxon>
        <taxon>Belzebub</taxon>
    </lineage>
</organism>
<evidence type="ECO:0000256" key="14">
    <source>
        <dbReference type="ARBA" id="ARBA00031019"/>
    </source>
</evidence>
<evidence type="ECO:0000256" key="12">
    <source>
        <dbReference type="ARBA" id="ARBA00023128"/>
    </source>
</evidence>
<feature type="transmembrane region" description="Helical" evidence="16">
    <location>
        <begin position="84"/>
        <end position="107"/>
    </location>
</feature>
<keyword evidence="11" id="KW-0520">NAD</keyword>
<evidence type="ECO:0000256" key="4">
    <source>
        <dbReference type="ARBA" id="ARBA00021095"/>
    </source>
</evidence>
<evidence type="ECO:0000256" key="3">
    <source>
        <dbReference type="ARBA" id="ARBA00012944"/>
    </source>
</evidence>
<feature type="transmembrane region" description="Helical" evidence="16">
    <location>
        <begin position="139"/>
        <end position="161"/>
    </location>
</feature>
<comment type="similarity">
    <text evidence="2">Belongs to the complex I subunit 6 family.</text>
</comment>
<feature type="transmembrane region" description="Helical" evidence="16">
    <location>
        <begin position="53"/>
        <end position="72"/>
    </location>
</feature>
<keyword evidence="12 17" id="KW-0496">Mitochondrion</keyword>
<evidence type="ECO:0000256" key="15">
    <source>
        <dbReference type="ARBA" id="ARBA00049551"/>
    </source>
</evidence>
<keyword evidence="9" id="KW-0249">Electron transport</keyword>
<keyword evidence="6" id="KW-0679">Respiratory chain</keyword>
<proteinExistence type="inferred from homology"/>
<evidence type="ECO:0000256" key="2">
    <source>
        <dbReference type="ARBA" id="ARBA00005698"/>
    </source>
</evidence>
<evidence type="ECO:0000256" key="16">
    <source>
        <dbReference type="SAM" id="Phobius"/>
    </source>
</evidence>
<dbReference type="EC" id="7.1.1.2" evidence="3"/>
<evidence type="ECO:0000256" key="13">
    <source>
        <dbReference type="ARBA" id="ARBA00023136"/>
    </source>
</evidence>
<evidence type="ECO:0000256" key="7">
    <source>
        <dbReference type="ARBA" id="ARBA00022692"/>
    </source>
</evidence>
<evidence type="ECO:0000313" key="17">
    <source>
        <dbReference type="EMBL" id="AXS67629.1"/>
    </source>
</evidence>
<comment type="catalytic activity">
    <reaction evidence="15">
        <text>a ubiquinone + NADH + 5 H(+)(in) = a ubiquinol + NAD(+) + 4 H(+)(out)</text>
        <dbReference type="Rhea" id="RHEA:29091"/>
        <dbReference type="Rhea" id="RHEA-COMP:9565"/>
        <dbReference type="Rhea" id="RHEA-COMP:9566"/>
        <dbReference type="ChEBI" id="CHEBI:15378"/>
        <dbReference type="ChEBI" id="CHEBI:16389"/>
        <dbReference type="ChEBI" id="CHEBI:17976"/>
        <dbReference type="ChEBI" id="CHEBI:57540"/>
        <dbReference type="ChEBI" id="CHEBI:57945"/>
        <dbReference type="EC" id="7.1.1.2"/>
    </reaction>
</comment>
<evidence type="ECO:0000256" key="6">
    <source>
        <dbReference type="ARBA" id="ARBA00022660"/>
    </source>
</evidence>
<evidence type="ECO:0000256" key="9">
    <source>
        <dbReference type="ARBA" id="ARBA00022982"/>
    </source>
</evidence>
<evidence type="ECO:0000256" key="11">
    <source>
        <dbReference type="ARBA" id="ARBA00023027"/>
    </source>
</evidence>
<dbReference type="PANTHER" id="PTHR11435:SF1">
    <property type="entry name" value="NADH-UBIQUINONE OXIDOREDUCTASE CHAIN 6"/>
    <property type="match status" value="1"/>
</dbReference>
<name>A0A346RNI2_9EUCA</name>
<dbReference type="PANTHER" id="PTHR11435">
    <property type="entry name" value="NADH UBIQUINONE OXIDOREDUCTASE SUBUNIT ND6"/>
    <property type="match status" value="1"/>
</dbReference>
<keyword evidence="13 16" id="KW-0472">Membrane</keyword>
<evidence type="ECO:0000256" key="10">
    <source>
        <dbReference type="ARBA" id="ARBA00022989"/>
    </source>
</evidence>
<protein>
    <recommendedName>
        <fullName evidence="4">NADH-ubiquinone oxidoreductase chain 6</fullName>
        <ecNumber evidence="3">7.1.1.2</ecNumber>
    </recommendedName>
    <alternativeName>
        <fullName evidence="14">NADH dehydrogenase subunit 6</fullName>
    </alternativeName>
</protein>
<evidence type="ECO:0000256" key="1">
    <source>
        <dbReference type="ARBA" id="ARBA00004225"/>
    </source>
</evidence>
<dbReference type="GO" id="GO:0031966">
    <property type="term" value="C:mitochondrial membrane"/>
    <property type="evidence" value="ECO:0007669"/>
    <property type="project" value="UniProtKB-SubCell"/>
</dbReference>